<evidence type="ECO:0000256" key="3">
    <source>
        <dbReference type="ARBA" id="ARBA00006340"/>
    </source>
</evidence>
<feature type="binding site" evidence="9">
    <location>
        <position position="156"/>
    </location>
    <ligand>
        <name>orotate</name>
        <dbReference type="ChEBI" id="CHEBI:30839"/>
    </ligand>
</feature>
<keyword evidence="6 9" id="KW-0328">Glycosyltransferase</keyword>
<dbReference type="Proteomes" id="UP000017640">
    <property type="component" value="Chromosome"/>
</dbReference>
<dbReference type="PANTHER" id="PTHR46683:SF1">
    <property type="entry name" value="OROTATE PHOSPHORIBOSYLTRANSFERASE 1-RELATED"/>
    <property type="match status" value="1"/>
</dbReference>
<evidence type="ECO:0000256" key="1">
    <source>
        <dbReference type="ARBA" id="ARBA00003769"/>
    </source>
</evidence>
<gene>
    <name evidence="9" type="primary">pyrE</name>
    <name evidence="11" type="ORF">SPICUR_01140</name>
</gene>
<dbReference type="InterPro" id="IPR000836">
    <property type="entry name" value="PRTase_dom"/>
</dbReference>
<evidence type="ECO:0000259" key="10">
    <source>
        <dbReference type="Pfam" id="PF00156"/>
    </source>
</evidence>
<evidence type="ECO:0000256" key="6">
    <source>
        <dbReference type="ARBA" id="ARBA00022676"/>
    </source>
</evidence>
<dbReference type="Gene3D" id="3.40.50.2020">
    <property type="match status" value="1"/>
</dbReference>
<dbReference type="FunFam" id="3.40.50.2020:FF:000008">
    <property type="entry name" value="Orotate phosphoribosyltransferase"/>
    <property type="match status" value="1"/>
</dbReference>
<dbReference type="CDD" id="cd06223">
    <property type="entry name" value="PRTases_typeI"/>
    <property type="match status" value="1"/>
</dbReference>
<dbReference type="PANTHER" id="PTHR46683">
    <property type="entry name" value="OROTATE PHOSPHORIBOSYLTRANSFERASE 1-RELATED"/>
    <property type="match status" value="1"/>
</dbReference>
<feature type="binding site" evidence="9">
    <location>
        <position position="105"/>
    </location>
    <ligand>
        <name>5-phospho-alpha-D-ribose 1-diphosphate</name>
        <dbReference type="ChEBI" id="CHEBI:58017"/>
        <note>ligand shared between dimeric partners</note>
    </ligand>
</feature>
<proteinExistence type="inferred from homology"/>
<comment type="pathway">
    <text evidence="2 9">Pyrimidine metabolism; UMP biosynthesis via de novo pathway; UMP from orotate: step 1/2.</text>
</comment>
<reference evidence="11 12" key="1">
    <citation type="journal article" date="2013" name="BMC Genomics">
        <title>Genomes of "Spiribacter", a streamlined, successful halophilic bacterium.</title>
        <authorList>
            <person name="Lopez-Perez M."/>
            <person name="Ghai R."/>
            <person name="Leon M.J."/>
            <person name="Rodriguez-Olmos A."/>
            <person name="Copa-Patino J.L."/>
            <person name="Soliveri J."/>
            <person name="Sanchez-Porro C."/>
            <person name="Ventosa A."/>
            <person name="Rodriguez-Valera F."/>
        </authorList>
    </citation>
    <scope>NUCLEOTIDE SEQUENCE [LARGE SCALE GENOMIC DNA]</scope>
    <source>
        <strain evidence="11 12">UAH-SP71</strain>
    </source>
</reference>
<keyword evidence="12" id="KW-1185">Reference proteome</keyword>
<evidence type="ECO:0000256" key="9">
    <source>
        <dbReference type="HAMAP-Rule" id="MF_01208"/>
    </source>
</evidence>
<feature type="binding site" evidence="9">
    <location>
        <begin position="34"/>
        <end position="35"/>
    </location>
    <ligand>
        <name>orotate</name>
        <dbReference type="ChEBI" id="CHEBI:30839"/>
    </ligand>
</feature>
<feature type="binding site" evidence="9">
    <location>
        <position position="103"/>
    </location>
    <ligand>
        <name>5-phospho-alpha-D-ribose 1-diphosphate</name>
        <dbReference type="ChEBI" id="CHEBI:58017"/>
        <note>ligand shared between dimeric partners</note>
    </ligand>
</feature>
<dbReference type="SUPFAM" id="SSF53271">
    <property type="entry name" value="PRTase-like"/>
    <property type="match status" value="1"/>
</dbReference>
<dbReference type="NCBIfam" id="TIGR00336">
    <property type="entry name" value="pyrE"/>
    <property type="match status" value="1"/>
</dbReference>
<accession>U5T1G5</accession>
<evidence type="ECO:0000256" key="2">
    <source>
        <dbReference type="ARBA" id="ARBA00004889"/>
    </source>
</evidence>
<dbReference type="GO" id="GO:0004588">
    <property type="term" value="F:orotate phosphoribosyltransferase activity"/>
    <property type="evidence" value="ECO:0007669"/>
    <property type="project" value="UniProtKB-UniRule"/>
</dbReference>
<feature type="binding site" description="in other chain" evidence="9">
    <location>
        <position position="26"/>
    </location>
    <ligand>
        <name>5-phospho-alpha-D-ribose 1-diphosphate</name>
        <dbReference type="ChEBI" id="CHEBI:58017"/>
        <note>ligand shared between dimeric partners</note>
    </ligand>
</feature>
<comment type="catalytic activity">
    <reaction evidence="9">
        <text>orotidine 5'-phosphate + diphosphate = orotate + 5-phospho-alpha-D-ribose 1-diphosphate</text>
        <dbReference type="Rhea" id="RHEA:10380"/>
        <dbReference type="ChEBI" id="CHEBI:30839"/>
        <dbReference type="ChEBI" id="CHEBI:33019"/>
        <dbReference type="ChEBI" id="CHEBI:57538"/>
        <dbReference type="ChEBI" id="CHEBI:58017"/>
        <dbReference type="EC" id="2.4.2.10"/>
    </reaction>
</comment>
<feature type="binding site" description="in other chain" evidence="9">
    <location>
        <begin position="72"/>
        <end position="73"/>
    </location>
    <ligand>
        <name>5-phospho-alpha-D-ribose 1-diphosphate</name>
        <dbReference type="ChEBI" id="CHEBI:58017"/>
        <note>ligand shared between dimeric partners</note>
    </ligand>
</feature>
<dbReference type="RefSeq" id="WP_023365183.1">
    <property type="nucleotide sequence ID" value="NC_022664.1"/>
</dbReference>
<dbReference type="EMBL" id="CP005990">
    <property type="protein sequence ID" value="AGY91250.1"/>
    <property type="molecule type" value="Genomic_DNA"/>
</dbReference>
<comment type="cofactor">
    <cofactor evidence="9">
        <name>Mg(2+)</name>
        <dbReference type="ChEBI" id="CHEBI:18420"/>
    </cofactor>
</comment>
<evidence type="ECO:0000313" key="11">
    <source>
        <dbReference type="EMBL" id="AGY91250.1"/>
    </source>
</evidence>
<evidence type="ECO:0000256" key="4">
    <source>
        <dbReference type="ARBA" id="ARBA00011738"/>
    </source>
</evidence>
<dbReference type="UniPathway" id="UPA00070">
    <property type="reaction ID" value="UER00119"/>
</dbReference>
<dbReference type="OrthoDB" id="9779060at2"/>
<keyword evidence="7 9" id="KW-0808">Transferase</keyword>
<comment type="function">
    <text evidence="1 9">Catalyzes the transfer of a ribosyl phosphate group from 5-phosphoribose 1-diphosphate to orotate, leading to the formation of orotidine monophosphate (OMP).</text>
</comment>
<keyword evidence="8 9" id="KW-0665">Pyrimidine biosynthesis</keyword>
<evidence type="ECO:0000313" key="12">
    <source>
        <dbReference type="Proteomes" id="UP000017640"/>
    </source>
</evidence>
<dbReference type="GO" id="GO:0044205">
    <property type="term" value="P:'de novo' UMP biosynthetic process"/>
    <property type="evidence" value="ECO:0007669"/>
    <property type="project" value="UniProtKB-UniRule"/>
</dbReference>
<comment type="similarity">
    <text evidence="3 9">Belongs to the purine/pyrimidine phosphoribosyltransferase family. PyrE subfamily.</text>
</comment>
<name>U5T1G5_9GAMM</name>
<evidence type="ECO:0000256" key="7">
    <source>
        <dbReference type="ARBA" id="ARBA00022679"/>
    </source>
</evidence>
<dbReference type="PATRIC" id="fig|1335757.3.peg.224"/>
<feature type="binding site" evidence="9">
    <location>
        <position position="128"/>
    </location>
    <ligand>
        <name>orotate</name>
        <dbReference type="ChEBI" id="CHEBI:30839"/>
    </ligand>
</feature>
<feature type="binding site" description="in other chain" evidence="9">
    <location>
        <begin position="124"/>
        <end position="132"/>
    </location>
    <ligand>
        <name>5-phospho-alpha-D-ribose 1-diphosphate</name>
        <dbReference type="ChEBI" id="CHEBI:58017"/>
        <note>ligand shared between dimeric partners</note>
    </ligand>
</feature>
<dbReference type="GO" id="GO:0046132">
    <property type="term" value="P:pyrimidine ribonucleoside biosynthetic process"/>
    <property type="evidence" value="ECO:0007669"/>
    <property type="project" value="TreeGrafter"/>
</dbReference>
<dbReference type="HOGENOM" id="CLU_074878_0_1_6"/>
<organism evidence="11 12">
    <name type="scientific">Spiribacter curvatus</name>
    <dbReference type="NCBI Taxonomy" id="1335757"/>
    <lineage>
        <taxon>Bacteria</taxon>
        <taxon>Pseudomonadati</taxon>
        <taxon>Pseudomonadota</taxon>
        <taxon>Gammaproteobacteria</taxon>
        <taxon>Chromatiales</taxon>
        <taxon>Ectothiorhodospiraceae</taxon>
        <taxon>Spiribacter</taxon>
    </lineage>
</organism>
<protein>
    <recommendedName>
        <fullName evidence="5 9">Orotate phosphoribosyltransferase</fullName>
        <shortName evidence="9">OPRT</shortName>
        <shortName evidence="9">OPRTase</shortName>
        <ecNumber evidence="5 9">2.4.2.10</ecNumber>
    </recommendedName>
</protein>
<keyword evidence="9" id="KW-0460">Magnesium</keyword>
<dbReference type="GO" id="GO:0000287">
    <property type="term" value="F:magnesium ion binding"/>
    <property type="evidence" value="ECO:0007669"/>
    <property type="project" value="UniProtKB-UniRule"/>
</dbReference>
<dbReference type="GO" id="GO:0005737">
    <property type="term" value="C:cytoplasm"/>
    <property type="evidence" value="ECO:0007669"/>
    <property type="project" value="TreeGrafter"/>
</dbReference>
<dbReference type="EC" id="2.4.2.10" evidence="5 9"/>
<dbReference type="KEGG" id="spiu:SPICUR_01140"/>
<comment type="subunit">
    <text evidence="4 9">Homodimer.</text>
</comment>
<dbReference type="Pfam" id="PF00156">
    <property type="entry name" value="Pribosyltran"/>
    <property type="match status" value="1"/>
</dbReference>
<dbReference type="STRING" id="1335757.SPICUR_01140"/>
<dbReference type="InterPro" id="IPR029057">
    <property type="entry name" value="PRTase-like"/>
</dbReference>
<dbReference type="HAMAP" id="MF_01208">
    <property type="entry name" value="PyrE"/>
    <property type="match status" value="1"/>
</dbReference>
<sequence length="216" mass="23225">MQSYQQALIDFALDRQVLRFGAFTLKSGRQSPYFFNTGLFSSGEALRRLGSAYARRIVDAGLPFDMVFGPAYKGIPLVSALSVALAADYGIDCPWAFNRKEEKAHGEGGSVVGAPLAGRVLIVDDVISAGTSVAESVELIESAGATIAGVLVALDRQERGQTDQSACSATQEVAERHAVPVTAILNLDTLMEYLERRGDRADDLAAMRDYRARYGA</sequence>
<dbReference type="GO" id="GO:0006207">
    <property type="term" value="P:'de novo' pyrimidine nucleobase biosynthetic process"/>
    <property type="evidence" value="ECO:0007669"/>
    <property type="project" value="TreeGrafter"/>
</dbReference>
<dbReference type="InterPro" id="IPR004467">
    <property type="entry name" value="Or_phspho_trans_dom"/>
</dbReference>
<dbReference type="AlphaFoldDB" id="U5T1G5"/>
<feature type="binding site" evidence="9">
    <location>
        <position position="99"/>
    </location>
    <ligand>
        <name>5-phospho-alpha-D-ribose 1-diphosphate</name>
        <dbReference type="ChEBI" id="CHEBI:58017"/>
        <note>ligand shared between dimeric partners</note>
    </ligand>
</feature>
<feature type="binding site" description="in other chain" evidence="9">
    <location>
        <position position="100"/>
    </location>
    <ligand>
        <name>5-phospho-alpha-D-ribose 1-diphosphate</name>
        <dbReference type="ChEBI" id="CHEBI:58017"/>
        <note>ligand shared between dimeric partners</note>
    </ligand>
</feature>
<dbReference type="InterPro" id="IPR023031">
    <property type="entry name" value="OPRT"/>
</dbReference>
<evidence type="ECO:0000256" key="8">
    <source>
        <dbReference type="ARBA" id="ARBA00022975"/>
    </source>
</evidence>
<feature type="domain" description="Phosphoribosyltransferase" evidence="10">
    <location>
        <begin position="53"/>
        <end position="171"/>
    </location>
</feature>
<dbReference type="eggNOG" id="COG0461">
    <property type="taxonomic scope" value="Bacteria"/>
</dbReference>
<evidence type="ECO:0000256" key="5">
    <source>
        <dbReference type="ARBA" id="ARBA00011971"/>
    </source>
</evidence>